<organism evidence="2 3">
    <name type="scientific">Aphanothece hegewaldii CCALA 016</name>
    <dbReference type="NCBI Taxonomy" id="2107694"/>
    <lineage>
        <taxon>Bacteria</taxon>
        <taxon>Bacillati</taxon>
        <taxon>Cyanobacteriota</taxon>
        <taxon>Cyanophyceae</taxon>
        <taxon>Oscillatoriophycideae</taxon>
        <taxon>Chroococcales</taxon>
        <taxon>Aphanothecaceae</taxon>
        <taxon>Aphanothece</taxon>
    </lineage>
</organism>
<gene>
    <name evidence="2" type="ORF">C7H19_05015</name>
</gene>
<accession>A0A2T1M108</accession>
<name>A0A2T1M108_9CHRO</name>
<proteinExistence type="predicted"/>
<dbReference type="OrthoDB" id="427285at2"/>
<dbReference type="AlphaFoldDB" id="A0A2T1M108"/>
<evidence type="ECO:0000313" key="3">
    <source>
        <dbReference type="Proteomes" id="UP000239001"/>
    </source>
</evidence>
<comment type="caution">
    <text evidence="2">The sequence shown here is derived from an EMBL/GenBank/DDBJ whole genome shotgun (WGS) entry which is preliminary data.</text>
</comment>
<evidence type="ECO:0000313" key="2">
    <source>
        <dbReference type="EMBL" id="PSF38355.1"/>
    </source>
</evidence>
<evidence type="ECO:0000256" key="1">
    <source>
        <dbReference type="SAM" id="Phobius"/>
    </source>
</evidence>
<keyword evidence="3" id="KW-1185">Reference proteome</keyword>
<keyword evidence="1" id="KW-0472">Membrane</keyword>
<reference evidence="2 3" key="1">
    <citation type="submission" date="2018-03" db="EMBL/GenBank/DDBJ databases">
        <title>The ancient ancestry and fast evolution of plastids.</title>
        <authorList>
            <person name="Moore K.R."/>
            <person name="Magnabosco C."/>
            <person name="Momper L."/>
            <person name="Gold D.A."/>
            <person name="Bosak T."/>
            <person name="Fournier G.P."/>
        </authorList>
    </citation>
    <scope>NUCLEOTIDE SEQUENCE [LARGE SCALE GENOMIC DNA]</scope>
    <source>
        <strain evidence="2 3">CCALA 016</strain>
    </source>
</reference>
<keyword evidence="1" id="KW-0812">Transmembrane</keyword>
<protein>
    <submittedName>
        <fullName evidence="2">Uncharacterized protein</fullName>
    </submittedName>
</protein>
<keyword evidence="1" id="KW-1133">Transmembrane helix</keyword>
<dbReference type="RefSeq" id="WP_106455797.1">
    <property type="nucleotide sequence ID" value="NZ_PXOH01000004.1"/>
</dbReference>
<dbReference type="Proteomes" id="UP000239001">
    <property type="component" value="Unassembled WGS sequence"/>
</dbReference>
<dbReference type="EMBL" id="PXOH01000004">
    <property type="protein sequence ID" value="PSF38355.1"/>
    <property type="molecule type" value="Genomic_DNA"/>
</dbReference>
<reference evidence="2 3" key="2">
    <citation type="submission" date="2018-03" db="EMBL/GenBank/DDBJ databases">
        <authorList>
            <person name="Keele B.F."/>
        </authorList>
    </citation>
    <scope>NUCLEOTIDE SEQUENCE [LARGE SCALE GENOMIC DNA]</scope>
    <source>
        <strain evidence="2 3">CCALA 016</strain>
    </source>
</reference>
<sequence length="152" mass="16705">MKKIHLDRNHLSFYAIAISSVLILFKVVSTYGENYLKAPLAISGTYQIQSDSLPACLKTQSLPLKIDQSGVFLFAHLANITLDGRMKDNQISLTGTPSALSDCSFAQKSNLKIQASVTDETLVGEIIWDQTTSKTNFIAKKEVVKESSPESH</sequence>
<feature type="transmembrane region" description="Helical" evidence="1">
    <location>
        <begin position="12"/>
        <end position="32"/>
    </location>
</feature>